<name>A0ABR7T761_HELCL</name>
<dbReference type="Proteomes" id="UP000617402">
    <property type="component" value="Unassembled WGS sequence"/>
</dbReference>
<dbReference type="SUPFAM" id="SSF56059">
    <property type="entry name" value="Glutathione synthetase ATP-binding domain-like"/>
    <property type="match status" value="1"/>
</dbReference>
<proteinExistence type="predicted"/>
<dbReference type="RefSeq" id="WP_188041891.1">
    <property type="nucleotide sequence ID" value="NZ_JACVHF010000039.1"/>
</dbReference>
<sequence>MARIKKGHRLVGIGKWRLWKYFAKNIKIRPHLPDTRLLSENTFQSFLYKYESIFIKPWDGYGGEGIYKVWRKNQNYLIVKERGEPETYSDVGQLYSSLKSNIGNKRQYIIQQAVDLALIEERPFDIRIMFLRYKGDWKYAGMVAKVAGKDSIITNIKRGKGYTVNVDEALRKSFNWDINKIKDAKKKMVSLGYRTCYHFDRYKRYSRMGLDIALDKEGRLWMFDQNTVPALFLFKKNKTTYKKIQAILRNQKNNKMKKSSFPQLT</sequence>
<gene>
    <name evidence="1" type="ORF">H1S01_18580</name>
</gene>
<evidence type="ECO:0000313" key="1">
    <source>
        <dbReference type="EMBL" id="MBC9786466.1"/>
    </source>
</evidence>
<dbReference type="EMBL" id="JACVHF010000039">
    <property type="protein sequence ID" value="MBC9786466.1"/>
    <property type="molecule type" value="Genomic_DNA"/>
</dbReference>
<dbReference type="InterPro" id="IPR026838">
    <property type="entry name" value="YheC/D"/>
</dbReference>
<evidence type="ECO:0000313" key="2">
    <source>
        <dbReference type="Proteomes" id="UP000617402"/>
    </source>
</evidence>
<reference evidence="1 2" key="1">
    <citation type="submission" date="2020-07" db="EMBL/GenBank/DDBJ databases">
        <title>Draft whole-genome sequence of Heliobacterium chlorum DSM 3682, type strain.</title>
        <authorList>
            <person name="Kyndt J.A."/>
            <person name="Meyer T.E."/>
            <person name="Imhoff J.F."/>
        </authorList>
    </citation>
    <scope>NUCLEOTIDE SEQUENCE [LARGE SCALE GENOMIC DNA]</scope>
    <source>
        <strain evidence="1 2">DSM 3682</strain>
    </source>
</reference>
<comment type="caution">
    <text evidence="1">The sequence shown here is derived from an EMBL/GenBank/DDBJ whole genome shotgun (WGS) entry which is preliminary data.</text>
</comment>
<accession>A0ABR7T761</accession>
<dbReference type="Pfam" id="PF14398">
    <property type="entry name" value="ATPgrasp_YheCD"/>
    <property type="match status" value="1"/>
</dbReference>
<organism evidence="1 2">
    <name type="scientific">Heliobacterium chlorum</name>
    <dbReference type="NCBI Taxonomy" id="2698"/>
    <lineage>
        <taxon>Bacteria</taxon>
        <taxon>Bacillati</taxon>
        <taxon>Bacillota</taxon>
        <taxon>Clostridia</taxon>
        <taxon>Eubacteriales</taxon>
        <taxon>Heliobacteriaceae</taxon>
        <taxon>Heliobacterium</taxon>
    </lineage>
</organism>
<dbReference type="Gene3D" id="3.30.470.20">
    <property type="entry name" value="ATP-grasp fold, B domain"/>
    <property type="match status" value="1"/>
</dbReference>
<keyword evidence="2" id="KW-1185">Reference proteome</keyword>
<protein>
    <submittedName>
        <fullName evidence="1">YheC/YheD family protein</fullName>
    </submittedName>
</protein>